<proteinExistence type="predicted"/>
<dbReference type="AlphaFoldDB" id="A0A5B7CFL7"/>
<dbReference type="Proteomes" id="UP000324222">
    <property type="component" value="Unassembled WGS sequence"/>
</dbReference>
<keyword evidence="2" id="KW-1185">Reference proteome</keyword>
<accession>A0A5B7CFL7</accession>
<name>A0A5B7CFL7_PORTR</name>
<organism evidence="1 2">
    <name type="scientific">Portunus trituberculatus</name>
    <name type="common">Swimming crab</name>
    <name type="synonym">Neptunus trituberculatus</name>
    <dbReference type="NCBI Taxonomy" id="210409"/>
    <lineage>
        <taxon>Eukaryota</taxon>
        <taxon>Metazoa</taxon>
        <taxon>Ecdysozoa</taxon>
        <taxon>Arthropoda</taxon>
        <taxon>Crustacea</taxon>
        <taxon>Multicrustacea</taxon>
        <taxon>Malacostraca</taxon>
        <taxon>Eumalacostraca</taxon>
        <taxon>Eucarida</taxon>
        <taxon>Decapoda</taxon>
        <taxon>Pleocyemata</taxon>
        <taxon>Brachyura</taxon>
        <taxon>Eubrachyura</taxon>
        <taxon>Portunoidea</taxon>
        <taxon>Portunidae</taxon>
        <taxon>Portuninae</taxon>
        <taxon>Portunus</taxon>
    </lineage>
</organism>
<evidence type="ECO:0000313" key="2">
    <source>
        <dbReference type="Proteomes" id="UP000324222"/>
    </source>
</evidence>
<dbReference type="EMBL" id="VSRR010000022">
    <property type="protein sequence ID" value="MPC08227.1"/>
    <property type="molecule type" value="Genomic_DNA"/>
</dbReference>
<evidence type="ECO:0000313" key="1">
    <source>
        <dbReference type="EMBL" id="MPC08227.1"/>
    </source>
</evidence>
<gene>
    <name evidence="1" type="ORF">E2C01_000804</name>
</gene>
<reference evidence="1 2" key="1">
    <citation type="submission" date="2019-05" db="EMBL/GenBank/DDBJ databases">
        <title>Another draft genome of Portunus trituberculatus and its Hox gene families provides insights of decapod evolution.</title>
        <authorList>
            <person name="Jeong J.-H."/>
            <person name="Song I."/>
            <person name="Kim S."/>
            <person name="Choi T."/>
            <person name="Kim D."/>
            <person name="Ryu S."/>
            <person name="Kim W."/>
        </authorList>
    </citation>
    <scope>NUCLEOTIDE SEQUENCE [LARGE SCALE GENOMIC DNA]</scope>
    <source>
        <tissue evidence="1">Muscle</tissue>
    </source>
</reference>
<sequence length="72" mass="7851">MVDVCEAISAMRWPCAMSHTSTRLSPPAEARNRPHASLIDCPKSRIGKRGSGDTGIMSCGIKKTRYIGPQYT</sequence>
<protein>
    <submittedName>
        <fullName evidence="1">Uncharacterized protein</fullName>
    </submittedName>
</protein>
<comment type="caution">
    <text evidence="1">The sequence shown here is derived from an EMBL/GenBank/DDBJ whole genome shotgun (WGS) entry which is preliminary data.</text>
</comment>